<reference evidence="1 2" key="1">
    <citation type="submission" date="2017-03" db="EMBL/GenBank/DDBJ databases">
        <authorList>
            <person name="Afonso C.L."/>
            <person name="Miller P.J."/>
            <person name="Scott M.A."/>
            <person name="Spackman E."/>
            <person name="Goraichik I."/>
            <person name="Dimitrov K.M."/>
            <person name="Suarez D.L."/>
            <person name="Swayne D.E."/>
        </authorList>
    </citation>
    <scope>NUCLEOTIDE SEQUENCE [LARGE SCALE GENOMIC DNA]</scope>
</reference>
<sequence length="79" mass="9232">MTMLPIDLNKFNYTEQEMNELKQHINALTHVVQMLNTLNTDDNNDTLIVYLGMSVGDFNQRLYDLQTMMLGRVRGYSNM</sequence>
<evidence type="ECO:0000313" key="2">
    <source>
        <dbReference type="Proteomes" id="UP000244377"/>
    </source>
</evidence>
<evidence type="ECO:0000313" key="1">
    <source>
        <dbReference type="EMBL" id="ARB10918.1"/>
    </source>
</evidence>
<proteinExistence type="predicted"/>
<dbReference type="EMBL" id="KY744566">
    <property type="protein sequence ID" value="ARB10918.1"/>
    <property type="molecule type" value="Genomic_DNA"/>
</dbReference>
<accession>A0A2R2V0P7</accession>
<dbReference type="Proteomes" id="UP000244377">
    <property type="component" value="Genome"/>
</dbReference>
<gene>
    <name evidence="1" type="ORF">POP72_002</name>
</gene>
<name>A0A2R2V0P7_9CAUD</name>
<organism evidence="1 2">
    <name type="scientific">Pectobacterium phage POP72</name>
    <dbReference type="NCBI Taxonomy" id="1965269"/>
    <lineage>
        <taxon>Viruses</taxon>
        <taxon>Duplodnaviria</taxon>
        <taxon>Heunggongvirae</taxon>
        <taxon>Uroviricota</taxon>
        <taxon>Caudoviricetes</taxon>
        <taxon>Autographivirales</taxon>
        <taxon>Autosignataviridae</taxon>
        <taxon>Molineuxvirinae</taxon>
        <taxon>Axomammavirus</taxon>
        <taxon>Axomammavirus PP1</taxon>
    </lineage>
</organism>
<protein>
    <submittedName>
        <fullName evidence="1">Uncharacterized protein</fullName>
    </submittedName>
</protein>